<accession>A0A0K0F375</accession>
<name>A0A0K0F375_STRVS</name>
<protein>
    <submittedName>
        <fullName evidence="3">Uncharacterized protein</fullName>
    </submittedName>
</protein>
<dbReference type="AlphaFoldDB" id="A0A0K0F375"/>
<organism evidence="2 3">
    <name type="scientific">Strongyloides venezuelensis</name>
    <name type="common">Threadworm</name>
    <dbReference type="NCBI Taxonomy" id="75913"/>
    <lineage>
        <taxon>Eukaryota</taxon>
        <taxon>Metazoa</taxon>
        <taxon>Ecdysozoa</taxon>
        <taxon>Nematoda</taxon>
        <taxon>Chromadorea</taxon>
        <taxon>Rhabditida</taxon>
        <taxon>Tylenchina</taxon>
        <taxon>Panagrolaimomorpha</taxon>
        <taxon>Strongyloidoidea</taxon>
        <taxon>Strongyloididae</taxon>
        <taxon>Strongyloides</taxon>
    </lineage>
</organism>
<proteinExistence type="predicted"/>
<feature type="region of interest" description="Disordered" evidence="1">
    <location>
        <begin position="179"/>
        <end position="238"/>
    </location>
</feature>
<reference evidence="3" key="2">
    <citation type="submission" date="2015-08" db="UniProtKB">
        <authorList>
            <consortium name="WormBaseParasite"/>
        </authorList>
    </citation>
    <scope>IDENTIFICATION</scope>
</reference>
<reference evidence="2" key="1">
    <citation type="submission" date="2014-07" db="EMBL/GenBank/DDBJ databases">
        <authorList>
            <person name="Martin A.A"/>
            <person name="De Silva N."/>
        </authorList>
    </citation>
    <scope>NUCLEOTIDE SEQUENCE</scope>
</reference>
<evidence type="ECO:0000313" key="3">
    <source>
        <dbReference type="WBParaSite" id="SVE_0325800.1"/>
    </source>
</evidence>
<evidence type="ECO:0000313" key="2">
    <source>
        <dbReference type="Proteomes" id="UP000035680"/>
    </source>
</evidence>
<keyword evidence="2" id="KW-1185">Reference proteome</keyword>
<dbReference type="WBParaSite" id="SVE_0325800.1">
    <property type="protein sequence ID" value="SVE_0325800.1"/>
    <property type="gene ID" value="SVE_0325800"/>
</dbReference>
<feature type="region of interest" description="Disordered" evidence="1">
    <location>
        <begin position="277"/>
        <end position="306"/>
    </location>
</feature>
<evidence type="ECO:0000256" key="1">
    <source>
        <dbReference type="SAM" id="MobiDB-lite"/>
    </source>
</evidence>
<feature type="compositionally biased region" description="Polar residues" evidence="1">
    <location>
        <begin position="284"/>
        <end position="303"/>
    </location>
</feature>
<dbReference type="Proteomes" id="UP000035680">
    <property type="component" value="Unassembled WGS sequence"/>
</dbReference>
<feature type="compositionally biased region" description="Polar residues" evidence="1">
    <location>
        <begin position="199"/>
        <end position="209"/>
    </location>
</feature>
<sequence>MNTKEINILVKPVPNGENNNGNRFLAVKDLTTSIEINSDVLLKDICKVILEKFGLGHLSPESEAFIDVPGSQLINCATFYPDKQINVDILQYLLGRSFKIVVFVHGKFQDFIELDEKRVAINNLLDLLLRSYPFIKECIPSETVKDFIDSYMNGSIGGLSREDLTTVNKEMGRLMNTLARNTEGSSTQSNNNNEKEIKTSLSPPSINESNNKDAQNENKATFAEEVDRTPKNQPNTIKREIYESQKGVSILKPNTEGGRRRRSGRILSYNMTTPRNVRFEDEGSTPSLQTIRRSQKIQSSYKTPLSRLSEVVNSNVNHSTKSTTTTTTPGQVCSGRKSLLASEFINYTRKLTALNKRSRNYRLSPTQINRLVRKRLALINRRNGLPKEIGAVDPNITL</sequence>
<feature type="compositionally biased region" description="Polar residues" evidence="1">
    <location>
        <begin position="179"/>
        <end position="192"/>
    </location>
</feature>